<gene>
    <name evidence="3" type="ORF">HYN59_03480</name>
</gene>
<evidence type="ECO:0000256" key="1">
    <source>
        <dbReference type="PROSITE-ProRule" id="PRU00325"/>
    </source>
</evidence>
<dbReference type="EMBL" id="CP029186">
    <property type="protein sequence ID" value="AWH84229.1"/>
    <property type="molecule type" value="Genomic_DNA"/>
</dbReference>
<keyword evidence="1" id="KW-0479">Metal-binding</keyword>
<protein>
    <recommendedName>
        <fullName evidence="2">SWIM-type domain-containing protein</fullName>
    </recommendedName>
</protein>
<keyword evidence="1" id="KW-0862">Zinc</keyword>
<dbReference type="KEGG" id="falb:HYN59_03480"/>
<dbReference type="GO" id="GO:0008270">
    <property type="term" value="F:zinc ion binding"/>
    <property type="evidence" value="ECO:0007669"/>
    <property type="project" value="UniProtKB-KW"/>
</dbReference>
<dbReference type="PROSITE" id="PS50966">
    <property type="entry name" value="ZF_SWIM"/>
    <property type="match status" value="1"/>
</dbReference>
<accession>A0A2S1QV61</accession>
<evidence type="ECO:0000313" key="4">
    <source>
        <dbReference type="Proteomes" id="UP000244929"/>
    </source>
</evidence>
<dbReference type="InterPro" id="IPR007527">
    <property type="entry name" value="Znf_SWIM"/>
</dbReference>
<reference evidence="3 4" key="1">
    <citation type="submission" date="2018-04" db="EMBL/GenBank/DDBJ databases">
        <title>Genome sequencing of Flavobacterium sp. HYN0059.</title>
        <authorList>
            <person name="Yi H."/>
            <person name="Baek C."/>
        </authorList>
    </citation>
    <scope>NUCLEOTIDE SEQUENCE [LARGE SCALE GENOMIC DNA]</scope>
    <source>
        <strain evidence="3 4">HYN0059</strain>
    </source>
</reference>
<keyword evidence="1" id="KW-0863">Zinc-finger</keyword>
<dbReference type="Proteomes" id="UP000244929">
    <property type="component" value="Chromosome"/>
</dbReference>
<feature type="domain" description="SWIM-type" evidence="2">
    <location>
        <begin position="407"/>
        <end position="444"/>
    </location>
</feature>
<evidence type="ECO:0000259" key="2">
    <source>
        <dbReference type="PROSITE" id="PS50966"/>
    </source>
</evidence>
<sequence length="444" mass="49272">MDLADLDIEYRGISSLTHTSGINQLVLSHQSEIEEDNHVPCFFWGNITEPFLTARCLLTLSKVVRSSFTPIPPRLLDPIVSAGTGQLRFEGFSSCNGVYARLDLLEEAIDGEFIASGTTNVDFNEPMLNALNAVKKEEKMILGVGSKNVSVSTEKGTVTEKKVTLPARWIKGLTSVQLYLAGMEEKFSLNRIQIVQLFQSIPKGTTKGEFYLSQRASKFMWSPVESKDAVRFGGIARLRLLDGIATYFQNMTIYQSGGGESVAIVGDLGKMRFTLALSPDNYRGFSGEGNVLENMAVEVPEAWVHAMNSLLKSNEQFDPTMLSVEHDVAFDTMDALTASLSSMGLLGYDLHSRQHYYRRLPFRAERILSLNPRLKNAKKLIDENGVVFITKEPGTIEARVEGTGVKHTVVIKGGLSKCTCDWFTNHQDKRGLCKHILAVKMMRA</sequence>
<evidence type="ECO:0000313" key="3">
    <source>
        <dbReference type="EMBL" id="AWH84229.1"/>
    </source>
</evidence>
<dbReference type="AlphaFoldDB" id="A0A2S1QV61"/>
<proteinExistence type="predicted"/>
<keyword evidence="4" id="KW-1185">Reference proteome</keyword>
<name>A0A2S1QV61_9FLAO</name>
<dbReference type="Pfam" id="PF04434">
    <property type="entry name" value="SWIM"/>
    <property type="match status" value="1"/>
</dbReference>
<dbReference type="RefSeq" id="WP_108776938.1">
    <property type="nucleotide sequence ID" value="NZ_CP029186.1"/>
</dbReference>
<dbReference type="OrthoDB" id="7821105at2"/>
<organism evidence="3 4">
    <name type="scientific">Flavobacterium album</name>
    <dbReference type="NCBI Taxonomy" id="2175091"/>
    <lineage>
        <taxon>Bacteria</taxon>
        <taxon>Pseudomonadati</taxon>
        <taxon>Bacteroidota</taxon>
        <taxon>Flavobacteriia</taxon>
        <taxon>Flavobacteriales</taxon>
        <taxon>Flavobacteriaceae</taxon>
        <taxon>Flavobacterium</taxon>
    </lineage>
</organism>